<dbReference type="InterPro" id="IPR016097">
    <property type="entry name" value="DUF695"/>
</dbReference>
<evidence type="ECO:0000313" key="3">
    <source>
        <dbReference type="EMBL" id="QDT57178.1"/>
    </source>
</evidence>
<dbReference type="Pfam" id="PF05117">
    <property type="entry name" value="DUF695"/>
    <property type="match status" value="1"/>
</dbReference>
<dbReference type="InterPro" id="IPR009671">
    <property type="entry name" value="RraB_dom"/>
</dbReference>
<dbReference type="OrthoDB" id="7839302at2"/>
<dbReference type="Pfam" id="PF06877">
    <property type="entry name" value="RraB"/>
    <property type="match status" value="1"/>
</dbReference>
<gene>
    <name evidence="3" type="ORF">Pan44_52450</name>
</gene>
<keyword evidence="4" id="KW-1185">Reference proteome</keyword>
<reference evidence="3 4" key="1">
    <citation type="submission" date="2019-02" db="EMBL/GenBank/DDBJ databases">
        <title>Deep-cultivation of Planctomycetes and their phenomic and genomic characterization uncovers novel biology.</title>
        <authorList>
            <person name="Wiegand S."/>
            <person name="Jogler M."/>
            <person name="Boedeker C."/>
            <person name="Pinto D."/>
            <person name="Vollmers J."/>
            <person name="Rivas-Marin E."/>
            <person name="Kohn T."/>
            <person name="Peeters S.H."/>
            <person name="Heuer A."/>
            <person name="Rast P."/>
            <person name="Oberbeckmann S."/>
            <person name="Bunk B."/>
            <person name="Jeske O."/>
            <person name="Meyerdierks A."/>
            <person name="Storesund J.E."/>
            <person name="Kallscheuer N."/>
            <person name="Luecker S."/>
            <person name="Lage O.M."/>
            <person name="Pohl T."/>
            <person name="Merkel B.J."/>
            <person name="Hornburger P."/>
            <person name="Mueller R.-W."/>
            <person name="Bruemmer F."/>
            <person name="Labrenz M."/>
            <person name="Spormann A.M."/>
            <person name="Op den Camp H."/>
            <person name="Overmann J."/>
            <person name="Amann R."/>
            <person name="Jetten M.S.M."/>
            <person name="Mascher T."/>
            <person name="Medema M.H."/>
            <person name="Devos D.P."/>
            <person name="Kaster A.-K."/>
            <person name="Ovreas L."/>
            <person name="Rohde M."/>
            <person name="Galperin M.Y."/>
            <person name="Jogler C."/>
        </authorList>
    </citation>
    <scope>NUCLEOTIDE SEQUENCE [LARGE SCALE GENOMIC DNA]</scope>
    <source>
        <strain evidence="3 4">Pan44</strain>
    </source>
</reference>
<dbReference type="KEGG" id="ccos:Pan44_52450"/>
<feature type="domain" description="Regulator of ribonuclease activity B" evidence="2">
    <location>
        <begin position="147"/>
        <end position="242"/>
    </location>
</feature>
<evidence type="ECO:0000259" key="1">
    <source>
        <dbReference type="Pfam" id="PF05117"/>
    </source>
</evidence>
<accession>A0A517SM40</accession>
<dbReference type="InParanoid" id="A0A517SM40"/>
<dbReference type="Gene3D" id="3.30.70.970">
    <property type="entry name" value="RraB-like"/>
    <property type="match status" value="1"/>
</dbReference>
<evidence type="ECO:0000259" key="2">
    <source>
        <dbReference type="Pfam" id="PF06877"/>
    </source>
</evidence>
<dbReference type="InterPro" id="IPR036701">
    <property type="entry name" value="RraB-like_sf"/>
</dbReference>
<name>A0A517SM40_9PLAN</name>
<dbReference type="EMBL" id="CP036271">
    <property type="protein sequence ID" value="QDT57178.1"/>
    <property type="molecule type" value="Genomic_DNA"/>
</dbReference>
<sequence length="251" mass="28197">MSDEWQTYGCQIDGQMAFVTYDHGVSTELDSLSFENLAVFSIEIADPDSRGMPAGEEANRLNALEDFLDELLQPDRALIVGRITCNGVRTLYSYTLLGSAECHEIAGAIELQSGRAVTLRHCPDLTRAGYWQELFPSDDDLQVIKDMRMHEMLMERGDPLTEPRPIRHWAYFKTADSRRAFLDDVAQHLRGLNDDAYETDDGQFAAMLEHVGLPDWQSMNAFTMKLNGLATKAGGEYDGWETELKGPQAHS</sequence>
<dbReference type="SUPFAM" id="SSF89946">
    <property type="entry name" value="Hypothetical protein VC0424"/>
    <property type="match status" value="1"/>
</dbReference>
<feature type="domain" description="DUF695" evidence="1">
    <location>
        <begin position="3"/>
        <end position="95"/>
    </location>
</feature>
<proteinExistence type="predicted"/>
<dbReference type="RefSeq" id="WP_145034556.1">
    <property type="nucleotide sequence ID" value="NZ_CP036271.1"/>
</dbReference>
<dbReference type="AlphaFoldDB" id="A0A517SM40"/>
<organism evidence="3 4">
    <name type="scientific">Caulifigura coniformis</name>
    <dbReference type="NCBI Taxonomy" id="2527983"/>
    <lineage>
        <taxon>Bacteria</taxon>
        <taxon>Pseudomonadati</taxon>
        <taxon>Planctomycetota</taxon>
        <taxon>Planctomycetia</taxon>
        <taxon>Planctomycetales</taxon>
        <taxon>Planctomycetaceae</taxon>
        <taxon>Caulifigura</taxon>
    </lineage>
</organism>
<protein>
    <submittedName>
        <fullName evidence="3">Uncharacterized protein</fullName>
    </submittedName>
</protein>
<dbReference type="Proteomes" id="UP000315700">
    <property type="component" value="Chromosome"/>
</dbReference>
<evidence type="ECO:0000313" key="4">
    <source>
        <dbReference type="Proteomes" id="UP000315700"/>
    </source>
</evidence>